<dbReference type="InterPro" id="IPR004854">
    <property type="entry name" value="Ufd1-like"/>
</dbReference>
<evidence type="ECO:0000313" key="6">
    <source>
        <dbReference type="EMBL" id="KAK1367377.1"/>
    </source>
</evidence>
<dbReference type="Pfam" id="PF24842">
    <property type="entry name" value="UFD1_N2"/>
    <property type="match status" value="1"/>
</dbReference>
<gene>
    <name evidence="6" type="ORF">POM88_042938</name>
</gene>
<dbReference type="PANTHER" id="PTHR12555">
    <property type="entry name" value="UBIQUITIN FUSION DEGRADATON PROTEIN 1"/>
    <property type="match status" value="1"/>
</dbReference>
<feature type="domain" description="Ubiquitin fusion degradation protein UFD1 N-terminal subdomain 1" evidence="4">
    <location>
        <begin position="158"/>
        <end position="252"/>
    </location>
</feature>
<accession>A0AAD8HJJ6</accession>
<feature type="region of interest" description="Disordered" evidence="3">
    <location>
        <begin position="102"/>
        <end position="150"/>
    </location>
</feature>
<dbReference type="AlphaFoldDB" id="A0AAD8HJJ6"/>
<evidence type="ECO:0000259" key="5">
    <source>
        <dbReference type="Pfam" id="PF24842"/>
    </source>
</evidence>
<sequence>MARRGSSSQPYYTSRPSSRGASSETYHKSRRSSRASSSETCHRTRPSSRDSYSMPASASASASAHEKKFKFRKTVKIMYNAIQEYLSQFVGCVQDPDFDVPDNRKKSSEVSKPSFNYKVHDHGRKTGDKSKRSFNSDLHNHHDKRVDKTGYESKPSFSYECYSLPHINRCQGEDGNKIIMPSKALDAVISLRDVIEYPVAVKIINPLVDKFTHCGVLEFSGEEEGNVYLPKWVMNCLLVQEGQLINLEYAALSKGTFLKIQPHSTKFLMNLSDRREAMERILKDFPCVTAGDTLKVTHENQSYFINIVQARPKKAVSLSEIDCEIEFTQSLDHEEPKKIKQNVEQVKDAPSLENDAVSRPLDKDDKKLVVSLRKYSSHVRGSDRNSSTGKNKQRQRAPKTSSRRHKDNADSFDV</sequence>
<feature type="compositionally biased region" description="Basic residues" evidence="3">
    <location>
        <begin position="391"/>
        <end position="406"/>
    </location>
</feature>
<dbReference type="Gene3D" id="3.10.330.10">
    <property type="match status" value="1"/>
</dbReference>
<keyword evidence="7" id="KW-1185">Reference proteome</keyword>
<dbReference type="GO" id="GO:0036503">
    <property type="term" value="P:ERAD pathway"/>
    <property type="evidence" value="ECO:0007669"/>
    <property type="project" value="TreeGrafter"/>
</dbReference>
<evidence type="ECO:0000256" key="2">
    <source>
        <dbReference type="ARBA" id="ARBA00022786"/>
    </source>
</evidence>
<evidence type="ECO:0000259" key="4">
    <source>
        <dbReference type="Pfam" id="PF03152"/>
    </source>
</evidence>
<dbReference type="GO" id="GO:0034098">
    <property type="term" value="C:VCP-NPL4-UFD1 AAA ATPase complex"/>
    <property type="evidence" value="ECO:0007669"/>
    <property type="project" value="TreeGrafter"/>
</dbReference>
<feature type="region of interest" description="Disordered" evidence="3">
    <location>
        <begin position="343"/>
        <end position="414"/>
    </location>
</feature>
<feature type="domain" description="Ubiquitin fusion degradation protein UFD1 N-terminal subdomain 2" evidence="5">
    <location>
        <begin position="254"/>
        <end position="329"/>
    </location>
</feature>
<evidence type="ECO:0000256" key="1">
    <source>
        <dbReference type="ARBA" id="ARBA00006043"/>
    </source>
</evidence>
<keyword evidence="2" id="KW-0833">Ubl conjugation pathway</keyword>
<dbReference type="InterPro" id="IPR055418">
    <property type="entry name" value="UFD1_N2"/>
</dbReference>
<evidence type="ECO:0000256" key="3">
    <source>
        <dbReference type="SAM" id="MobiDB-lite"/>
    </source>
</evidence>
<dbReference type="Proteomes" id="UP001237642">
    <property type="component" value="Unassembled WGS sequence"/>
</dbReference>
<proteinExistence type="inferred from homology"/>
<feature type="compositionally biased region" description="Basic and acidic residues" evidence="3">
    <location>
        <begin position="118"/>
        <end position="131"/>
    </location>
</feature>
<dbReference type="Pfam" id="PF03152">
    <property type="entry name" value="UFD1_N1"/>
    <property type="match status" value="1"/>
</dbReference>
<dbReference type="GO" id="GO:0031593">
    <property type="term" value="F:polyubiquitin modification-dependent protein binding"/>
    <property type="evidence" value="ECO:0007669"/>
    <property type="project" value="TreeGrafter"/>
</dbReference>
<feature type="region of interest" description="Disordered" evidence="3">
    <location>
        <begin position="1"/>
        <end position="65"/>
    </location>
</feature>
<reference evidence="6" key="1">
    <citation type="submission" date="2023-02" db="EMBL/GenBank/DDBJ databases">
        <title>Genome of toxic invasive species Heracleum sosnowskyi carries increased number of genes despite the absence of recent whole-genome duplications.</title>
        <authorList>
            <person name="Schelkunov M."/>
            <person name="Shtratnikova V."/>
            <person name="Makarenko M."/>
            <person name="Klepikova A."/>
            <person name="Omelchenko D."/>
            <person name="Novikova G."/>
            <person name="Obukhova E."/>
            <person name="Bogdanov V."/>
            <person name="Penin A."/>
            <person name="Logacheva M."/>
        </authorList>
    </citation>
    <scope>NUCLEOTIDE SEQUENCE</scope>
    <source>
        <strain evidence="6">Hsosn_3</strain>
        <tissue evidence="6">Leaf</tissue>
    </source>
</reference>
<evidence type="ECO:0008006" key="8">
    <source>
        <dbReference type="Google" id="ProtNLM"/>
    </source>
</evidence>
<dbReference type="InterPro" id="IPR055417">
    <property type="entry name" value="UFD1_N1"/>
</dbReference>
<dbReference type="EMBL" id="JAUIZM010000009">
    <property type="protein sequence ID" value="KAK1367377.1"/>
    <property type="molecule type" value="Genomic_DNA"/>
</dbReference>
<comment type="similarity">
    <text evidence="1">Belongs to the UFD1 family.</text>
</comment>
<protein>
    <recommendedName>
        <fullName evidence="8">Ubiquitin fusion degradaton protein</fullName>
    </recommendedName>
</protein>
<dbReference type="GO" id="GO:0006511">
    <property type="term" value="P:ubiquitin-dependent protein catabolic process"/>
    <property type="evidence" value="ECO:0007669"/>
    <property type="project" value="InterPro"/>
</dbReference>
<dbReference type="PANTHER" id="PTHR12555:SF13">
    <property type="entry name" value="UBIQUITIN RECOGNITION FACTOR IN ER-ASSOCIATED DEGRADATION PROTEIN 1"/>
    <property type="match status" value="1"/>
</dbReference>
<dbReference type="InterPro" id="IPR042299">
    <property type="entry name" value="Ufd1-like_Nn"/>
</dbReference>
<name>A0AAD8HJJ6_9APIA</name>
<dbReference type="Gene3D" id="2.40.40.50">
    <property type="entry name" value="Ubiquitin fusion degradation protein UFD1, N-terminal domain"/>
    <property type="match status" value="1"/>
</dbReference>
<reference evidence="6" key="2">
    <citation type="submission" date="2023-05" db="EMBL/GenBank/DDBJ databases">
        <authorList>
            <person name="Schelkunov M.I."/>
        </authorList>
    </citation>
    <scope>NUCLEOTIDE SEQUENCE</scope>
    <source>
        <strain evidence="6">Hsosn_3</strain>
        <tissue evidence="6">Leaf</tissue>
    </source>
</reference>
<comment type="caution">
    <text evidence="6">The sequence shown here is derived from an EMBL/GenBank/DDBJ whole genome shotgun (WGS) entry which is preliminary data.</text>
</comment>
<evidence type="ECO:0000313" key="7">
    <source>
        <dbReference type="Proteomes" id="UP001237642"/>
    </source>
</evidence>
<organism evidence="6 7">
    <name type="scientific">Heracleum sosnowskyi</name>
    <dbReference type="NCBI Taxonomy" id="360622"/>
    <lineage>
        <taxon>Eukaryota</taxon>
        <taxon>Viridiplantae</taxon>
        <taxon>Streptophyta</taxon>
        <taxon>Embryophyta</taxon>
        <taxon>Tracheophyta</taxon>
        <taxon>Spermatophyta</taxon>
        <taxon>Magnoliopsida</taxon>
        <taxon>eudicotyledons</taxon>
        <taxon>Gunneridae</taxon>
        <taxon>Pentapetalae</taxon>
        <taxon>asterids</taxon>
        <taxon>campanulids</taxon>
        <taxon>Apiales</taxon>
        <taxon>Apiaceae</taxon>
        <taxon>Apioideae</taxon>
        <taxon>apioid superclade</taxon>
        <taxon>Tordylieae</taxon>
        <taxon>Tordyliinae</taxon>
        <taxon>Heracleum</taxon>
    </lineage>
</organism>
<feature type="compositionally biased region" description="Polar residues" evidence="3">
    <location>
        <begin position="1"/>
        <end position="24"/>
    </location>
</feature>
<feature type="compositionally biased region" description="Basic and acidic residues" evidence="3">
    <location>
        <begin position="138"/>
        <end position="150"/>
    </location>
</feature>